<proteinExistence type="predicted"/>
<sequence>MTCPTAQDGSRGKANTRRRTGHTVRPSFEHEKEPMSLNLLDTSNWLPLDGLAPGFDANKAPTVQDLAGKKFSVRNDGGPMTFSFDDEEVQWAAAGHSGTAPYEAFLVAEGLYYAQWQSQTDPEIAVSLVLDLLHGRALYIGAALGRASASSVAVHHDFRPGTLDGHHSTGAEISESHALIGRRVEWVYSESHAYEHIYLSPTWYTWQCLAGPERGLADTDSNTVFQVRPGIFVFTWREKVIPCGSVTIADHRDPHAIRSHGSLFGWDEAGTEPVHFTFGAHGRLISISRHSPELDPAKGM</sequence>
<name>A1R7Q5_PAEAT</name>
<dbReference type="Pfam" id="PF10703">
    <property type="entry name" value="MoaF"/>
    <property type="match status" value="1"/>
</dbReference>
<organism evidence="4 5">
    <name type="scientific">Paenarthrobacter aurescens (strain TC1)</name>
    <dbReference type="NCBI Taxonomy" id="290340"/>
    <lineage>
        <taxon>Bacteria</taxon>
        <taxon>Bacillati</taxon>
        <taxon>Actinomycetota</taxon>
        <taxon>Actinomycetes</taxon>
        <taxon>Micrococcales</taxon>
        <taxon>Micrococcaceae</taxon>
        <taxon>Paenarthrobacter</taxon>
    </lineage>
</organism>
<feature type="domain" description="Molybdenum cofactor biosynthesis protein F N-terminal" evidence="2">
    <location>
        <begin position="43"/>
        <end position="141"/>
    </location>
</feature>
<accession>A1R7Q5</accession>
<dbReference type="OrthoDB" id="2560583at2"/>
<dbReference type="Proteomes" id="UP000000637">
    <property type="component" value="Chromosome"/>
</dbReference>
<gene>
    <name evidence="4" type="ordered locus">AAur_2546</name>
</gene>
<feature type="region of interest" description="Disordered" evidence="1">
    <location>
        <begin position="1"/>
        <end position="33"/>
    </location>
</feature>
<evidence type="ECO:0000313" key="5">
    <source>
        <dbReference type="Proteomes" id="UP000000637"/>
    </source>
</evidence>
<evidence type="ECO:0000259" key="3">
    <source>
        <dbReference type="Pfam" id="PF17409"/>
    </source>
</evidence>
<evidence type="ECO:0000259" key="2">
    <source>
        <dbReference type="Pfam" id="PF10703"/>
    </source>
</evidence>
<dbReference type="KEGG" id="aau:AAur_2546"/>
<dbReference type="EMBL" id="CP000474">
    <property type="protein sequence ID" value="ABM07949.1"/>
    <property type="molecule type" value="Genomic_DNA"/>
</dbReference>
<keyword evidence="5" id="KW-1185">Reference proteome</keyword>
<feature type="domain" description="MoaF C-terminal" evidence="3">
    <location>
        <begin position="175"/>
        <end position="286"/>
    </location>
</feature>
<dbReference type="Gene3D" id="2.40.128.20">
    <property type="match status" value="1"/>
</dbReference>
<dbReference type="STRING" id="290340.AAur_2546"/>
<dbReference type="eggNOG" id="ENOG502ZAQM">
    <property type="taxonomic scope" value="Bacteria"/>
</dbReference>
<evidence type="ECO:0000313" key="4">
    <source>
        <dbReference type="EMBL" id="ABM07949.1"/>
    </source>
</evidence>
<dbReference type="InterPro" id="IPR024724">
    <property type="entry name" value="MoaF_N"/>
</dbReference>
<dbReference type="AlphaFoldDB" id="A1R7Q5"/>
<evidence type="ECO:0008006" key="6">
    <source>
        <dbReference type="Google" id="ProtNLM"/>
    </source>
</evidence>
<protein>
    <recommendedName>
        <fullName evidence="6">Molybdenum cofactor biosynthesis protein F</fullName>
    </recommendedName>
</protein>
<dbReference type="InterPro" id="IPR012674">
    <property type="entry name" value="Calycin"/>
</dbReference>
<dbReference type="RefSeq" id="WP_011775209.1">
    <property type="nucleotide sequence ID" value="NC_008711.1"/>
</dbReference>
<evidence type="ECO:0000256" key="1">
    <source>
        <dbReference type="SAM" id="MobiDB-lite"/>
    </source>
</evidence>
<reference evidence="4 5" key="1">
    <citation type="journal article" date="2006" name="PLoS Genet.">
        <title>Secrets of soil survival revealed by the genome sequence of Arthrobacter aurescens TC1.</title>
        <authorList>
            <person name="Mongodin E.F."/>
            <person name="Shapir N."/>
            <person name="Daugherty S.C."/>
            <person name="DeBoy R.T."/>
            <person name="Emerson J.B."/>
            <person name="Shvartzbeyn A."/>
            <person name="Radune D."/>
            <person name="Vamathevan J."/>
            <person name="Riggs F."/>
            <person name="Grinberg V."/>
            <person name="Khouri H."/>
            <person name="Wackett L.P."/>
            <person name="Nelson K.E."/>
            <person name="Sadowsky M.J."/>
        </authorList>
    </citation>
    <scope>NUCLEOTIDE SEQUENCE [LARGE SCALE GENOMIC DNA]</scope>
    <source>
        <strain evidence="4 5">TC1</strain>
    </source>
</reference>
<dbReference type="InterPro" id="IPR035348">
    <property type="entry name" value="MoaF_C"/>
</dbReference>
<dbReference type="HOGENOM" id="CLU_054159_0_0_11"/>
<dbReference type="Pfam" id="PF17409">
    <property type="entry name" value="MoaF_C"/>
    <property type="match status" value="1"/>
</dbReference>